<dbReference type="EMBL" id="CAUYUJ010001907">
    <property type="protein sequence ID" value="CAK0798263.1"/>
    <property type="molecule type" value="Genomic_DNA"/>
</dbReference>
<dbReference type="Proteomes" id="UP001189429">
    <property type="component" value="Unassembled WGS sequence"/>
</dbReference>
<organism evidence="2 3">
    <name type="scientific">Prorocentrum cordatum</name>
    <dbReference type="NCBI Taxonomy" id="2364126"/>
    <lineage>
        <taxon>Eukaryota</taxon>
        <taxon>Sar</taxon>
        <taxon>Alveolata</taxon>
        <taxon>Dinophyceae</taxon>
        <taxon>Prorocentrales</taxon>
        <taxon>Prorocentraceae</taxon>
        <taxon>Prorocentrum</taxon>
    </lineage>
</organism>
<feature type="region of interest" description="Disordered" evidence="1">
    <location>
        <begin position="40"/>
        <end position="60"/>
    </location>
</feature>
<gene>
    <name evidence="2" type="ORF">PCOR1329_LOCUS7066</name>
</gene>
<sequence length="113" mass="11882">MLDTVAQRACSFRMLGGAGRLLDGVARARRALTVSGRRVPRRALRRPRAGGPQGARGPSQWLPVLRREGRRALAGCHAAAAAEQLARSPRAVVLGSWSLGSAPLPGQTGEPTP</sequence>
<evidence type="ECO:0000313" key="3">
    <source>
        <dbReference type="Proteomes" id="UP001189429"/>
    </source>
</evidence>
<comment type="caution">
    <text evidence="2">The sequence shown here is derived from an EMBL/GenBank/DDBJ whole genome shotgun (WGS) entry which is preliminary data.</text>
</comment>
<accession>A0ABN9PY65</accession>
<evidence type="ECO:0000256" key="1">
    <source>
        <dbReference type="SAM" id="MobiDB-lite"/>
    </source>
</evidence>
<keyword evidence="3" id="KW-1185">Reference proteome</keyword>
<protein>
    <submittedName>
        <fullName evidence="2">Uncharacterized protein</fullName>
    </submittedName>
</protein>
<evidence type="ECO:0000313" key="2">
    <source>
        <dbReference type="EMBL" id="CAK0798263.1"/>
    </source>
</evidence>
<reference evidence="2" key="1">
    <citation type="submission" date="2023-10" db="EMBL/GenBank/DDBJ databases">
        <authorList>
            <person name="Chen Y."/>
            <person name="Shah S."/>
            <person name="Dougan E. K."/>
            <person name="Thang M."/>
            <person name="Chan C."/>
        </authorList>
    </citation>
    <scope>NUCLEOTIDE SEQUENCE [LARGE SCALE GENOMIC DNA]</scope>
</reference>
<proteinExistence type="predicted"/>
<name>A0ABN9PY65_9DINO</name>